<evidence type="ECO:0000313" key="4">
    <source>
        <dbReference type="Proteomes" id="UP001469553"/>
    </source>
</evidence>
<keyword evidence="4" id="KW-1185">Reference proteome</keyword>
<evidence type="ECO:0000256" key="1">
    <source>
        <dbReference type="SAM" id="Coils"/>
    </source>
</evidence>
<proteinExistence type="predicted"/>
<feature type="region of interest" description="Disordered" evidence="2">
    <location>
        <begin position="548"/>
        <end position="568"/>
    </location>
</feature>
<gene>
    <name evidence="3" type="ORF">AMECASPLE_010549</name>
</gene>
<evidence type="ECO:0000256" key="2">
    <source>
        <dbReference type="SAM" id="MobiDB-lite"/>
    </source>
</evidence>
<dbReference type="EMBL" id="JAHRIP010019424">
    <property type="protein sequence ID" value="MEQ2287258.1"/>
    <property type="molecule type" value="Genomic_DNA"/>
</dbReference>
<sequence>MFAFLSFLQQRPISSVSSETNGFNDKQRAKNSLEETTLNLTAEEIKVLRRIKEEYERRGGFIRIFPTQDTWELYGGYLESKTSLNSMLANRLFHGRTVNGNAQLLMDTVHVHHVVQYERKLLSLEAQNRRQRHLSPHSAARKKKLGKESKAFLTENRSQEDEECAQEENEQMKQPLETVLHKTLVTEQSEQVATPMEHRHNKTGSSSDRAMHNARPTVNLLNILQQGWDLSKVQARIAFSSYLQRVQQRLFAESRASTIPAWQDNDNDQMELVIRFLRRAASNLQQDIKVVLPNHQLPLRDRRRILSHQLGEFIHCYNKETEYMMTKQERSEEERCVYQTIFQEYIAVASENDLEELLTFYTQKNKSANVFLGSKVRSVKTDLQDSGSKANPKTLPVTKDDSRASESSISARKVCSDPNIKPTGTRTSVLFSDQQAEHCSPAPTSIPLHCPPPPPPPQPPSYAQSLAKSHFCHSETLSDPPAYTSAPIITQPPNVIWTATSTSSNTASAVPPSQALRRIQSLTTSTSNCKTTFAIPSAMHIYNQKLPRPTSAGQEIKRSSSSKLKSNSVGTFRELQSLSAQAQSNQQAFVSALQKLADEQVARHYASSSHINLLTQHLTNLNLANRMKGRESYTLNPKVPATQKPVRAVYAMKDHLTSTRPSKNEEDFWDTQMQTAPSVVTGLNSTQSWQPTKESYQLQFAIQQLQQQRLKSRQGLDRDFCGQQTQFQDQTGTLNTQVSTKSSSFPPSSLHVWPSHRQTCATPGYVPKPPSSAREGDVRKTATKRLINMDKEAGRI</sequence>
<feature type="compositionally biased region" description="Acidic residues" evidence="2">
    <location>
        <begin position="160"/>
        <end position="169"/>
    </location>
</feature>
<keyword evidence="1" id="KW-0175">Coiled coil</keyword>
<feature type="compositionally biased region" description="Low complexity" evidence="2">
    <location>
        <begin position="739"/>
        <end position="749"/>
    </location>
</feature>
<evidence type="ECO:0008006" key="5">
    <source>
        <dbReference type="Google" id="ProtNLM"/>
    </source>
</evidence>
<organism evidence="3 4">
    <name type="scientific">Ameca splendens</name>
    <dbReference type="NCBI Taxonomy" id="208324"/>
    <lineage>
        <taxon>Eukaryota</taxon>
        <taxon>Metazoa</taxon>
        <taxon>Chordata</taxon>
        <taxon>Craniata</taxon>
        <taxon>Vertebrata</taxon>
        <taxon>Euteleostomi</taxon>
        <taxon>Actinopterygii</taxon>
        <taxon>Neopterygii</taxon>
        <taxon>Teleostei</taxon>
        <taxon>Neoteleostei</taxon>
        <taxon>Acanthomorphata</taxon>
        <taxon>Ovalentaria</taxon>
        <taxon>Atherinomorphae</taxon>
        <taxon>Cyprinodontiformes</taxon>
        <taxon>Goodeidae</taxon>
        <taxon>Ameca</taxon>
    </lineage>
</organism>
<feature type="region of interest" description="Disordered" evidence="2">
    <location>
        <begin position="732"/>
        <end position="796"/>
    </location>
</feature>
<feature type="coiled-coil region" evidence="1">
    <location>
        <begin position="26"/>
        <end position="58"/>
    </location>
</feature>
<feature type="compositionally biased region" description="Basic and acidic residues" evidence="2">
    <location>
        <begin position="787"/>
        <end position="796"/>
    </location>
</feature>
<feature type="region of interest" description="Disordered" evidence="2">
    <location>
        <begin position="128"/>
        <end position="175"/>
    </location>
</feature>
<comment type="caution">
    <text evidence="3">The sequence shown here is derived from an EMBL/GenBank/DDBJ whole genome shotgun (WGS) entry which is preliminary data.</text>
</comment>
<feature type="region of interest" description="Disordered" evidence="2">
    <location>
        <begin position="381"/>
        <end position="418"/>
    </location>
</feature>
<evidence type="ECO:0000313" key="3">
    <source>
        <dbReference type="EMBL" id="MEQ2287258.1"/>
    </source>
</evidence>
<dbReference type="Proteomes" id="UP001469553">
    <property type="component" value="Unassembled WGS sequence"/>
</dbReference>
<feature type="compositionally biased region" description="Low complexity" evidence="2">
    <location>
        <begin position="559"/>
        <end position="568"/>
    </location>
</feature>
<feature type="region of interest" description="Disordered" evidence="2">
    <location>
        <begin position="189"/>
        <end position="211"/>
    </location>
</feature>
<reference evidence="3 4" key="1">
    <citation type="submission" date="2021-06" db="EMBL/GenBank/DDBJ databases">
        <authorList>
            <person name="Palmer J.M."/>
        </authorList>
    </citation>
    <scope>NUCLEOTIDE SEQUENCE [LARGE SCALE GENOMIC DNA]</scope>
    <source>
        <strain evidence="3 4">AS_MEX2019</strain>
        <tissue evidence="3">Muscle</tissue>
    </source>
</reference>
<feature type="compositionally biased region" description="Basic residues" evidence="2">
    <location>
        <begin position="129"/>
        <end position="145"/>
    </location>
</feature>
<protein>
    <recommendedName>
        <fullName evidence="5">Tubulin polyglutamylase TTLL5</fullName>
    </recommendedName>
</protein>
<name>A0ABV0Y0G0_9TELE</name>
<accession>A0ABV0Y0G0</accession>